<dbReference type="EMBL" id="JBHLWV010000016">
    <property type="protein sequence ID" value="MFC0314490.1"/>
    <property type="molecule type" value="Genomic_DNA"/>
</dbReference>
<reference evidence="2 3" key="1">
    <citation type="submission" date="2024-09" db="EMBL/GenBank/DDBJ databases">
        <authorList>
            <person name="Sun Q."/>
            <person name="Mori K."/>
        </authorList>
    </citation>
    <scope>NUCLEOTIDE SEQUENCE [LARGE SCALE GENOMIC DNA]</scope>
    <source>
        <strain evidence="2 3">CCM 7957</strain>
    </source>
</reference>
<feature type="compositionally biased region" description="Acidic residues" evidence="1">
    <location>
        <begin position="85"/>
        <end position="96"/>
    </location>
</feature>
<dbReference type="RefSeq" id="WP_382362322.1">
    <property type="nucleotide sequence ID" value="NZ_JBHLWV010000016.1"/>
</dbReference>
<evidence type="ECO:0000313" key="3">
    <source>
        <dbReference type="Proteomes" id="UP001589783"/>
    </source>
</evidence>
<feature type="region of interest" description="Disordered" evidence="1">
    <location>
        <begin position="148"/>
        <end position="167"/>
    </location>
</feature>
<sequence>MAKRTLGVATWEYRDKDKKRRRAYFGDEIDVSAAEIRRGDAAGVWAEPERRSGRAPAKSAADADATTAAGAADDADILAGLDGSESSDESDEDGGETADAGADAADDQPTESATEPVSEDAAQEGPLERPKNSAPVAAWVEYAVSHGMDRADAEASSRADLIKADLP</sequence>
<accession>A0ABV6H6N6</accession>
<dbReference type="Proteomes" id="UP001589783">
    <property type="component" value="Unassembled WGS sequence"/>
</dbReference>
<keyword evidence="3" id="KW-1185">Reference proteome</keyword>
<evidence type="ECO:0000313" key="2">
    <source>
        <dbReference type="EMBL" id="MFC0314490.1"/>
    </source>
</evidence>
<organism evidence="2 3">
    <name type="scientific">Gordonia phosphorivorans</name>
    <dbReference type="NCBI Taxonomy" id="1056982"/>
    <lineage>
        <taxon>Bacteria</taxon>
        <taxon>Bacillati</taxon>
        <taxon>Actinomycetota</taxon>
        <taxon>Actinomycetes</taxon>
        <taxon>Mycobacteriales</taxon>
        <taxon>Gordoniaceae</taxon>
        <taxon>Gordonia</taxon>
    </lineage>
</organism>
<gene>
    <name evidence="2" type="ORF">ACFFJD_06455</name>
</gene>
<protein>
    <submittedName>
        <fullName evidence="2">Uncharacterized protein</fullName>
    </submittedName>
</protein>
<proteinExistence type="predicted"/>
<feature type="compositionally biased region" description="Low complexity" evidence="1">
    <location>
        <begin position="60"/>
        <end position="84"/>
    </location>
</feature>
<comment type="caution">
    <text evidence="2">The sequence shown here is derived from an EMBL/GenBank/DDBJ whole genome shotgun (WGS) entry which is preliminary data.</text>
</comment>
<name>A0ABV6H6N6_9ACTN</name>
<feature type="region of interest" description="Disordered" evidence="1">
    <location>
        <begin position="36"/>
        <end position="135"/>
    </location>
</feature>
<evidence type="ECO:0000256" key="1">
    <source>
        <dbReference type="SAM" id="MobiDB-lite"/>
    </source>
</evidence>